<dbReference type="EC" id="1.10.3.2" evidence="4 13"/>
<comment type="cofactor">
    <cofactor evidence="13">
        <name>Cu cation</name>
        <dbReference type="ChEBI" id="CHEBI:23378"/>
    </cofactor>
    <text evidence="13">Binds 4 Cu cations per monomer.</text>
</comment>
<evidence type="ECO:0000256" key="8">
    <source>
        <dbReference type="ARBA" id="ARBA00022737"/>
    </source>
</evidence>
<dbReference type="Gene3D" id="2.60.40.420">
    <property type="entry name" value="Cupredoxins - blue copper proteins"/>
    <property type="match status" value="3"/>
</dbReference>
<dbReference type="GO" id="GO:0005507">
    <property type="term" value="F:copper ion binding"/>
    <property type="evidence" value="ECO:0007669"/>
    <property type="project" value="InterPro"/>
</dbReference>
<dbReference type="CDD" id="cd13897">
    <property type="entry name" value="CuRO_3_LCC_plant"/>
    <property type="match status" value="1"/>
</dbReference>
<evidence type="ECO:0000259" key="16">
    <source>
        <dbReference type="Pfam" id="PF07732"/>
    </source>
</evidence>
<dbReference type="SUPFAM" id="SSF49503">
    <property type="entry name" value="Cupredoxins"/>
    <property type="match status" value="3"/>
</dbReference>
<keyword evidence="5 13" id="KW-0052">Apoplast</keyword>
<keyword evidence="13" id="KW-0732">Signal</keyword>
<keyword evidence="10 13" id="KW-0186">Copper</keyword>
<feature type="domain" description="Plastocyanin-like" evidence="16">
    <location>
        <begin position="34"/>
        <end position="148"/>
    </location>
</feature>
<evidence type="ECO:0000256" key="3">
    <source>
        <dbReference type="ARBA" id="ARBA00010609"/>
    </source>
</evidence>
<name>A0AAV1CT88_OLDCO</name>
<reference evidence="17" key="1">
    <citation type="submission" date="2023-03" db="EMBL/GenBank/DDBJ databases">
        <authorList>
            <person name="Julca I."/>
        </authorList>
    </citation>
    <scope>NUCLEOTIDE SEQUENCE</scope>
</reference>
<gene>
    <name evidence="17" type="ORF">OLC1_LOCUS8585</name>
</gene>
<keyword evidence="11" id="KW-0325">Glycoprotein</keyword>
<feature type="domain" description="Plastocyanin-like" evidence="14">
    <location>
        <begin position="160"/>
        <end position="310"/>
    </location>
</feature>
<dbReference type="InterPro" id="IPR008972">
    <property type="entry name" value="Cupredoxin"/>
</dbReference>
<protein>
    <recommendedName>
        <fullName evidence="4 13">Laccase</fullName>
        <ecNumber evidence="4 13">1.10.3.2</ecNumber>
    </recommendedName>
    <alternativeName>
        <fullName evidence="13">Benzenediol:oxygen oxidoreductase</fullName>
    </alternativeName>
    <alternativeName>
        <fullName evidence="13">Diphenol oxidase</fullName>
    </alternativeName>
    <alternativeName>
        <fullName evidence="13">Urishiol oxidase</fullName>
    </alternativeName>
</protein>
<dbReference type="Pfam" id="PF07732">
    <property type="entry name" value="Cu-oxidase_3"/>
    <property type="match status" value="1"/>
</dbReference>
<evidence type="ECO:0000256" key="11">
    <source>
        <dbReference type="ARBA" id="ARBA00023180"/>
    </source>
</evidence>
<dbReference type="GO" id="GO:0048046">
    <property type="term" value="C:apoplast"/>
    <property type="evidence" value="ECO:0007669"/>
    <property type="project" value="UniProtKB-SubCell"/>
</dbReference>
<dbReference type="InterPro" id="IPR017761">
    <property type="entry name" value="Laccase"/>
</dbReference>
<dbReference type="InterPro" id="IPR034288">
    <property type="entry name" value="CuRO_1_LCC"/>
</dbReference>
<feature type="chain" id="PRO_5043087985" description="Laccase" evidence="13">
    <location>
        <begin position="26"/>
        <end position="567"/>
    </location>
</feature>
<evidence type="ECO:0000313" key="18">
    <source>
        <dbReference type="Proteomes" id="UP001161247"/>
    </source>
</evidence>
<proteinExistence type="inferred from homology"/>
<evidence type="ECO:0000256" key="6">
    <source>
        <dbReference type="ARBA" id="ARBA00022525"/>
    </source>
</evidence>
<evidence type="ECO:0000256" key="1">
    <source>
        <dbReference type="ARBA" id="ARBA00000349"/>
    </source>
</evidence>
<dbReference type="InterPro" id="IPR002355">
    <property type="entry name" value="Cu_oxidase_Cu_BS"/>
</dbReference>
<dbReference type="CDD" id="cd13875">
    <property type="entry name" value="CuRO_2_LCC_plant"/>
    <property type="match status" value="1"/>
</dbReference>
<accession>A0AAV1CT88</accession>
<sequence>MGRPVLLLLICALVVSVFCSSFASAAIVEHTFNVEDVIVNRLCRDRTITTVNGSLPGPTLLVQEGDTVIIHVINNSPYNMTIHWHGITQMMSAWADGPEYVTQCPVVPGNRYTYKFNVTEQEGTLWWHAHISFLRETVHGAIVIRPRAGRTYPFPKPYKEYPLIFGEWWNTNIVDASNEAQAIGVAPVDSDAYTINGQPGDLYNCSSDHTTRFRVIRGKTYLFRIVNAALNSQLFFKIADHKFTVVAVDAAYVNPYVTDVVVIAPGQTADVLLKADQKPGLYYMAARPYLSGPVVPNNSTTTAILAYKGADESSTPKMPVLPVNDTTIAFKFYSELTRLVTSRFWAGVPSKVDEDYFVTIGVGLIACENPGTCQGPFGQRLGASMNNVSLELPSKISLLEAFVQNVDGVFTTDFPKQPPVIFDYTNPNISFDPATMFTSKSTNIIKVKYNSTVQMVLQNQVTLAQESHPMHLHGVNFLVLAQGFGNYNASEDSKKFNLVNPQERNTIAVPTAGWAVIRFRAINPGVWFMHCHLEPHVPWGLATAIIVENGPTPDTSLPPPPSDFPKC</sequence>
<evidence type="ECO:0000256" key="10">
    <source>
        <dbReference type="ARBA" id="ARBA00023008"/>
    </source>
</evidence>
<dbReference type="Pfam" id="PF07731">
    <property type="entry name" value="Cu-oxidase_2"/>
    <property type="match status" value="1"/>
</dbReference>
<evidence type="ECO:0000256" key="12">
    <source>
        <dbReference type="ARBA" id="ARBA00023185"/>
    </source>
</evidence>
<evidence type="ECO:0000256" key="9">
    <source>
        <dbReference type="ARBA" id="ARBA00023002"/>
    </source>
</evidence>
<comment type="catalytic activity">
    <reaction evidence="1 13">
        <text>4 hydroquinone + O2 = 4 benzosemiquinone + 2 H2O</text>
        <dbReference type="Rhea" id="RHEA:11276"/>
        <dbReference type="ChEBI" id="CHEBI:15377"/>
        <dbReference type="ChEBI" id="CHEBI:15379"/>
        <dbReference type="ChEBI" id="CHEBI:17594"/>
        <dbReference type="ChEBI" id="CHEBI:17977"/>
        <dbReference type="EC" id="1.10.3.2"/>
    </reaction>
</comment>
<dbReference type="GO" id="GO:0046274">
    <property type="term" value="P:lignin catabolic process"/>
    <property type="evidence" value="ECO:0007669"/>
    <property type="project" value="UniProtKB-KW"/>
</dbReference>
<dbReference type="Proteomes" id="UP001161247">
    <property type="component" value="Chromosome 3"/>
</dbReference>
<feature type="signal peptide" evidence="13">
    <location>
        <begin position="1"/>
        <end position="25"/>
    </location>
</feature>
<evidence type="ECO:0000256" key="13">
    <source>
        <dbReference type="RuleBase" id="RU361119"/>
    </source>
</evidence>
<dbReference type="FunFam" id="2.60.40.420:FF:000049">
    <property type="entry name" value="Laccase"/>
    <property type="match status" value="1"/>
</dbReference>
<dbReference type="PROSITE" id="PS00079">
    <property type="entry name" value="MULTICOPPER_OXIDASE1"/>
    <property type="match status" value="1"/>
</dbReference>
<evidence type="ECO:0000256" key="4">
    <source>
        <dbReference type="ARBA" id="ARBA00012297"/>
    </source>
</evidence>
<dbReference type="PANTHER" id="PTHR11709:SF9">
    <property type="entry name" value="LACCASE-7"/>
    <property type="match status" value="1"/>
</dbReference>
<dbReference type="PANTHER" id="PTHR11709">
    <property type="entry name" value="MULTI-COPPER OXIDASE"/>
    <property type="match status" value="1"/>
</dbReference>
<keyword evidence="8 13" id="KW-0677">Repeat</keyword>
<evidence type="ECO:0000259" key="14">
    <source>
        <dbReference type="Pfam" id="PF00394"/>
    </source>
</evidence>
<evidence type="ECO:0000256" key="2">
    <source>
        <dbReference type="ARBA" id="ARBA00004271"/>
    </source>
</evidence>
<dbReference type="PROSITE" id="PS00080">
    <property type="entry name" value="MULTICOPPER_OXIDASE2"/>
    <property type="match status" value="1"/>
</dbReference>
<keyword evidence="9 13" id="KW-0560">Oxidoreductase</keyword>
<comment type="function">
    <text evidence="13">Lignin degradation and detoxification of lignin-derived products.</text>
</comment>
<evidence type="ECO:0000256" key="5">
    <source>
        <dbReference type="ARBA" id="ARBA00022523"/>
    </source>
</evidence>
<keyword evidence="7 13" id="KW-0479">Metal-binding</keyword>
<dbReference type="AlphaFoldDB" id="A0AAV1CT88"/>
<dbReference type="NCBIfam" id="TIGR03389">
    <property type="entry name" value="laccase"/>
    <property type="match status" value="1"/>
</dbReference>
<comment type="similarity">
    <text evidence="3 13">Belongs to the multicopper oxidase family.</text>
</comment>
<evidence type="ECO:0000256" key="7">
    <source>
        <dbReference type="ARBA" id="ARBA00022723"/>
    </source>
</evidence>
<dbReference type="InterPro" id="IPR011706">
    <property type="entry name" value="Cu-oxidase_C"/>
</dbReference>
<dbReference type="EMBL" id="OX459120">
    <property type="protein sequence ID" value="CAI9098358.1"/>
    <property type="molecule type" value="Genomic_DNA"/>
</dbReference>
<comment type="subcellular location">
    <subcellularLocation>
        <location evidence="2 13">Secreted</location>
        <location evidence="2 13">Extracellular space</location>
        <location evidence="2 13">Apoplast</location>
    </subcellularLocation>
</comment>
<dbReference type="InterPro" id="IPR001117">
    <property type="entry name" value="Cu-oxidase_2nd"/>
</dbReference>
<keyword evidence="18" id="KW-1185">Reference proteome</keyword>
<feature type="domain" description="Plastocyanin-like" evidence="15">
    <location>
        <begin position="413"/>
        <end position="549"/>
    </location>
</feature>
<keyword evidence="6 13" id="KW-0964">Secreted</keyword>
<dbReference type="InterPro" id="IPR011707">
    <property type="entry name" value="Cu-oxidase-like_N"/>
</dbReference>
<organism evidence="17 18">
    <name type="scientific">Oldenlandia corymbosa var. corymbosa</name>
    <dbReference type="NCBI Taxonomy" id="529605"/>
    <lineage>
        <taxon>Eukaryota</taxon>
        <taxon>Viridiplantae</taxon>
        <taxon>Streptophyta</taxon>
        <taxon>Embryophyta</taxon>
        <taxon>Tracheophyta</taxon>
        <taxon>Spermatophyta</taxon>
        <taxon>Magnoliopsida</taxon>
        <taxon>eudicotyledons</taxon>
        <taxon>Gunneridae</taxon>
        <taxon>Pentapetalae</taxon>
        <taxon>asterids</taxon>
        <taxon>lamiids</taxon>
        <taxon>Gentianales</taxon>
        <taxon>Rubiaceae</taxon>
        <taxon>Rubioideae</taxon>
        <taxon>Spermacoceae</taxon>
        <taxon>Hedyotis-Oldenlandia complex</taxon>
        <taxon>Oldenlandia</taxon>
    </lineage>
</organism>
<dbReference type="GO" id="GO:0052716">
    <property type="term" value="F:hydroquinone:oxygen oxidoreductase activity"/>
    <property type="evidence" value="ECO:0007669"/>
    <property type="project" value="UniProtKB-EC"/>
</dbReference>
<dbReference type="CDD" id="cd13849">
    <property type="entry name" value="CuRO_1_LCC_plant"/>
    <property type="match status" value="1"/>
</dbReference>
<dbReference type="InterPro" id="IPR045087">
    <property type="entry name" value="Cu-oxidase_fam"/>
</dbReference>
<evidence type="ECO:0000259" key="15">
    <source>
        <dbReference type="Pfam" id="PF07731"/>
    </source>
</evidence>
<dbReference type="InterPro" id="IPR034285">
    <property type="entry name" value="CuRO_2_LCC"/>
</dbReference>
<dbReference type="Pfam" id="PF00394">
    <property type="entry name" value="Cu-oxidase"/>
    <property type="match status" value="1"/>
</dbReference>
<dbReference type="InterPro" id="IPR034289">
    <property type="entry name" value="CuRO_3_LCC"/>
</dbReference>
<keyword evidence="12 13" id="KW-0439">Lignin degradation</keyword>
<evidence type="ECO:0000313" key="17">
    <source>
        <dbReference type="EMBL" id="CAI9098358.1"/>
    </source>
</evidence>
<dbReference type="InterPro" id="IPR033138">
    <property type="entry name" value="Cu_oxidase_CS"/>
</dbReference>